<name>A0A4Q9MPQ4_9APHY</name>
<keyword evidence="2 6" id="KW-0812">Transmembrane</keyword>
<evidence type="ECO:0000256" key="2">
    <source>
        <dbReference type="ARBA" id="ARBA00022692"/>
    </source>
</evidence>
<sequence length="1007" mass="113158">MKLPNGLERGICNILRRACSSFARCFLARRPLARLLSTFLCSVVIAIRPFSRLGGQYAFLVLALKELVFSVQENLAQQLELTCLNILGALLGIGVSTLAKFLASLAGPDTTGARTICAVFLILISFLAGITKSRLVRLQLSTRISCFISIWILTNDIGVPDRVLVDSSYFLWITLSAAVICMVSLLTMMVVFRGSSANFESETASIFALLQKCLSSSLYRVGARETKMEVTFYRQLHDQLLRRSIMLNESYSQAAFELRVGRLSLQSIHPFVGIVEHLRRELAWGLAPVKPLRSAPGTPRSPPIPGTPGTPRSPRSVTPSLHDYFSRVHHDLAFVSVLEPPALELANTILEAMKTVERLIVLTFQKSCPAEVASSSSENLQVEAGSHKAAVHAAERKLVVTRDSMREVLKHVFDQVDMHQRAEGKKAHLPKEIFDCSLAAIALLQMTQEMGRALQVARQVATSYEESKIRLWYPRVSLQWLGVPPGPFISDDNGELVYGPGLANDDVGTTVDADERLTIMEARQGLAERAYSFTLHKGRPLPAGGLAARYKVYAAASASKMELRLSAAKVWSWRFWSGWMGKVWSSHNMLRARVWLSKRYRSFQHSNHWKHGLKNAIGVAVLTFPAFMPAHSAGREWFQDWRGQWMTISYLWVLETNTGATWRTGYLRLFGTLLGAVYAYVTTIICKNNPYGLVAMVTAFDILITWIILNTSVAPMGCPASVTLPPIVFAHYVSPTLATSALKLSIVRAVMIAAGIVAALLMNSLLFPRHCRVLFLSDTSRTLGLLSSLYLTLSHDMFRIHRKRLHEEIRKTLKLELQIRSSLYRLTTLLKTMDNELSLLPKPLRHYREMVIVMQKLLDLMTGLRKIRENIPLKETVAKVFKERREFMSCVCIILYACQHAFRAREPLPQFLPSARHAFANLESHVQDCIRQARDEEPHALGLSLVYAFAEQEVMQNLVDTLEELLELTGRLFGTSAWLTHESHFSRTSTMEEGHDLGWYSTWKQDE</sequence>
<dbReference type="EMBL" id="ML143417">
    <property type="protein sequence ID" value="TBU28948.1"/>
    <property type="molecule type" value="Genomic_DNA"/>
</dbReference>
<accession>A0A4Q9MPQ4</accession>
<dbReference type="Pfam" id="PF13515">
    <property type="entry name" value="FUSC_2"/>
    <property type="match status" value="1"/>
</dbReference>
<dbReference type="GO" id="GO:0016020">
    <property type="term" value="C:membrane"/>
    <property type="evidence" value="ECO:0007669"/>
    <property type="project" value="UniProtKB-SubCell"/>
</dbReference>
<keyword evidence="4 6" id="KW-0472">Membrane</keyword>
<feature type="transmembrane region" description="Helical" evidence="6">
    <location>
        <begin position="746"/>
        <end position="767"/>
    </location>
</feature>
<dbReference type="Proteomes" id="UP000292957">
    <property type="component" value="Unassembled WGS sequence"/>
</dbReference>
<evidence type="ECO:0000259" key="7">
    <source>
        <dbReference type="Pfam" id="PF10334"/>
    </source>
</evidence>
<dbReference type="Pfam" id="PF10334">
    <property type="entry name" value="BRE4"/>
    <property type="match status" value="1"/>
</dbReference>
<feature type="domain" description="DUF2421" evidence="7">
    <location>
        <begin position="777"/>
        <end position="917"/>
    </location>
</feature>
<evidence type="ECO:0000256" key="5">
    <source>
        <dbReference type="SAM" id="MobiDB-lite"/>
    </source>
</evidence>
<evidence type="ECO:0000256" key="1">
    <source>
        <dbReference type="ARBA" id="ARBA00004141"/>
    </source>
</evidence>
<dbReference type="PANTHER" id="PTHR47804">
    <property type="entry name" value="60S RIBOSOMAL PROTEIN L19"/>
    <property type="match status" value="1"/>
</dbReference>
<protein>
    <submittedName>
        <fullName evidence="9">Uncharacterized protein</fullName>
    </submittedName>
</protein>
<dbReference type="InterPro" id="IPR052430">
    <property type="entry name" value="IVT-Associated"/>
</dbReference>
<evidence type="ECO:0000259" key="8">
    <source>
        <dbReference type="Pfam" id="PF13515"/>
    </source>
</evidence>
<feature type="region of interest" description="Disordered" evidence="5">
    <location>
        <begin position="293"/>
        <end position="317"/>
    </location>
</feature>
<evidence type="ECO:0000256" key="6">
    <source>
        <dbReference type="SAM" id="Phobius"/>
    </source>
</evidence>
<feature type="transmembrane region" description="Helical" evidence="6">
    <location>
        <begin position="83"/>
        <end position="105"/>
    </location>
</feature>
<feature type="transmembrane region" description="Helical" evidence="6">
    <location>
        <begin position="666"/>
        <end position="685"/>
    </location>
</feature>
<reference evidence="9" key="1">
    <citation type="submission" date="2019-01" db="EMBL/GenBank/DDBJ databases">
        <title>Draft genome sequences of three monokaryotic isolates of the white-rot basidiomycete fungus Dichomitus squalens.</title>
        <authorList>
            <consortium name="DOE Joint Genome Institute"/>
            <person name="Lopez S.C."/>
            <person name="Andreopoulos B."/>
            <person name="Pangilinan J."/>
            <person name="Lipzen A."/>
            <person name="Riley R."/>
            <person name="Ahrendt S."/>
            <person name="Ng V."/>
            <person name="Barry K."/>
            <person name="Daum C."/>
            <person name="Grigoriev I.V."/>
            <person name="Hilden K.S."/>
            <person name="Makela M.R."/>
            <person name="de Vries R.P."/>
        </authorList>
    </citation>
    <scope>NUCLEOTIDE SEQUENCE [LARGE SCALE GENOMIC DNA]</scope>
    <source>
        <strain evidence="9">OM18370.1</strain>
    </source>
</reference>
<comment type="subcellular location">
    <subcellularLocation>
        <location evidence="1">Membrane</location>
        <topology evidence="1">Multi-pass membrane protein</topology>
    </subcellularLocation>
</comment>
<evidence type="ECO:0000256" key="4">
    <source>
        <dbReference type="ARBA" id="ARBA00023136"/>
    </source>
</evidence>
<feature type="compositionally biased region" description="Pro residues" evidence="5">
    <location>
        <begin position="299"/>
        <end position="308"/>
    </location>
</feature>
<feature type="domain" description="Integral membrane bound transporter" evidence="8">
    <location>
        <begin position="636"/>
        <end position="762"/>
    </location>
</feature>
<organism evidence="9">
    <name type="scientific">Dichomitus squalens</name>
    <dbReference type="NCBI Taxonomy" id="114155"/>
    <lineage>
        <taxon>Eukaryota</taxon>
        <taxon>Fungi</taxon>
        <taxon>Dikarya</taxon>
        <taxon>Basidiomycota</taxon>
        <taxon>Agaricomycotina</taxon>
        <taxon>Agaricomycetes</taxon>
        <taxon>Polyporales</taxon>
        <taxon>Polyporaceae</taxon>
        <taxon>Dichomitus</taxon>
    </lineage>
</organism>
<dbReference type="AlphaFoldDB" id="A0A4Q9MPQ4"/>
<evidence type="ECO:0000313" key="9">
    <source>
        <dbReference type="EMBL" id="TBU28948.1"/>
    </source>
</evidence>
<feature type="transmembrane region" description="Helical" evidence="6">
    <location>
        <begin position="111"/>
        <end position="128"/>
    </location>
</feature>
<dbReference type="InterPro" id="IPR049453">
    <property type="entry name" value="Memb_transporter_dom"/>
</dbReference>
<gene>
    <name evidence="9" type="ORF">BD311DRAFT_307591</name>
</gene>
<keyword evidence="3 6" id="KW-1133">Transmembrane helix</keyword>
<dbReference type="OrthoDB" id="68611at2759"/>
<feature type="transmembrane region" description="Helical" evidence="6">
    <location>
        <begin position="691"/>
        <end position="709"/>
    </location>
</feature>
<proteinExistence type="predicted"/>
<dbReference type="InterPro" id="IPR018820">
    <property type="entry name" value="BRE4-related_DUF2421"/>
</dbReference>
<evidence type="ECO:0000256" key="3">
    <source>
        <dbReference type="ARBA" id="ARBA00022989"/>
    </source>
</evidence>
<dbReference type="PANTHER" id="PTHR47804:SF3">
    <property type="entry name" value="PROTEIN BRE4"/>
    <property type="match status" value="1"/>
</dbReference>
<feature type="transmembrane region" description="Helical" evidence="6">
    <location>
        <begin position="169"/>
        <end position="192"/>
    </location>
</feature>